<dbReference type="InterPro" id="IPR011604">
    <property type="entry name" value="PDDEXK-like_dom_sf"/>
</dbReference>
<accession>A0A1F6BLB3</accession>
<name>A0A1F6BLB3_9BACT</name>
<dbReference type="Proteomes" id="UP000176273">
    <property type="component" value="Unassembled WGS sequence"/>
</dbReference>
<proteinExistence type="predicted"/>
<evidence type="ECO:0008006" key="3">
    <source>
        <dbReference type="Google" id="ProtNLM"/>
    </source>
</evidence>
<comment type="caution">
    <text evidence="1">The sequence shown here is derived from an EMBL/GenBank/DDBJ whole genome shotgun (WGS) entry which is preliminary data.</text>
</comment>
<dbReference type="Gene3D" id="3.90.320.10">
    <property type="match status" value="1"/>
</dbReference>
<sequence>MRDEYKNLDDFKEKSGYDIDGVWFPRVTKIVSIKAKPALNFFYASLKNYAEGERIKKISAEEGTHIHETVQSILTGGSPAVDENMAPSIKAFMEFAERTPIEVDPDYIERRIANLDERFAGTIDALALIDGKLGILDIKTSQAIYRDYNLQTSAYLATLKKDVKELQTRWILRIDQAQVCTTCGALLRNKGGRTKVKIDWANAFMRTCMHSWSPLPIGEVELKEFPLWEDDFRAFLGAKTLWEWENETWLKAAGYLQ</sequence>
<evidence type="ECO:0000313" key="1">
    <source>
        <dbReference type="EMBL" id="OGG37643.1"/>
    </source>
</evidence>
<dbReference type="STRING" id="1798468.A2110_00705"/>
<reference evidence="1 2" key="1">
    <citation type="journal article" date="2016" name="Nat. Commun.">
        <title>Thousands of microbial genomes shed light on interconnected biogeochemical processes in an aquifer system.</title>
        <authorList>
            <person name="Anantharaman K."/>
            <person name="Brown C.T."/>
            <person name="Hug L.A."/>
            <person name="Sharon I."/>
            <person name="Castelle C.J."/>
            <person name="Probst A.J."/>
            <person name="Thomas B.C."/>
            <person name="Singh A."/>
            <person name="Wilkins M.J."/>
            <person name="Karaoz U."/>
            <person name="Brodie E.L."/>
            <person name="Williams K.H."/>
            <person name="Hubbard S.S."/>
            <person name="Banfield J.F."/>
        </authorList>
    </citation>
    <scope>NUCLEOTIDE SEQUENCE [LARGE SCALE GENOMIC DNA]</scope>
</reference>
<protein>
    <recommendedName>
        <fullName evidence="3">PD-(D/E)XK endonuclease-like domain-containing protein</fullName>
    </recommendedName>
</protein>
<organism evidence="1 2">
    <name type="scientific">Candidatus Jorgensenbacteria bacterium GWA1_54_12</name>
    <dbReference type="NCBI Taxonomy" id="1798468"/>
    <lineage>
        <taxon>Bacteria</taxon>
        <taxon>Candidatus Joergenseniibacteriota</taxon>
    </lineage>
</organism>
<dbReference type="AlphaFoldDB" id="A0A1F6BLB3"/>
<dbReference type="EMBL" id="MFKH01000006">
    <property type="protein sequence ID" value="OGG37643.1"/>
    <property type="molecule type" value="Genomic_DNA"/>
</dbReference>
<gene>
    <name evidence="1" type="ORF">A2110_00705</name>
</gene>
<evidence type="ECO:0000313" key="2">
    <source>
        <dbReference type="Proteomes" id="UP000176273"/>
    </source>
</evidence>